<dbReference type="AlphaFoldDB" id="A0A0R3WHD3"/>
<feature type="region of interest" description="Disordered" evidence="1">
    <location>
        <begin position="93"/>
        <end position="115"/>
    </location>
</feature>
<evidence type="ECO:0000259" key="2">
    <source>
        <dbReference type="Pfam" id="PF18996"/>
    </source>
</evidence>
<sequence length="256" mass="28032">LAIDKCERSLAKEFFRRDQKVGETDEDYARSLKLLAERAFKGCPQPKLPAGWLSSSEMESNRQASPRNSAQLRPTISIGTSGDVYLPDVPSTANSATCPLDSSTPDPKSSSRPVRRIPLSFPPGLFHKISTRSSPIKLLSAEGRKMKAIGETSLKITIGKEIWTVQFIMCPELVCDAILGVNFLRNTGAILNFAEGTFTTQQHKAVKSAEPSLGKDTDEICSALFEAAGIPVNKLDELCSRLTHITDSERKELHSL</sequence>
<feature type="region of interest" description="Disordered" evidence="1">
    <location>
        <begin position="51"/>
        <end position="75"/>
    </location>
</feature>
<feature type="compositionally biased region" description="Polar residues" evidence="1">
    <location>
        <begin position="93"/>
        <end position="112"/>
    </location>
</feature>
<accession>A0A0R3WHD3</accession>
<evidence type="ECO:0000313" key="3">
    <source>
        <dbReference type="WBParaSite" id="TASK_0001027601-mRNA-1"/>
    </source>
</evidence>
<feature type="compositionally biased region" description="Polar residues" evidence="1">
    <location>
        <begin position="53"/>
        <end position="75"/>
    </location>
</feature>
<reference evidence="3" key="1">
    <citation type="submission" date="2017-02" db="UniProtKB">
        <authorList>
            <consortium name="WormBaseParasite"/>
        </authorList>
    </citation>
    <scope>IDENTIFICATION</scope>
</reference>
<feature type="domain" description="DUF5726" evidence="2">
    <location>
        <begin position="1"/>
        <end position="32"/>
    </location>
</feature>
<dbReference type="Pfam" id="PF18996">
    <property type="entry name" value="DUF5726"/>
    <property type="match status" value="1"/>
</dbReference>
<dbReference type="WBParaSite" id="TASK_0001027601-mRNA-1">
    <property type="protein sequence ID" value="TASK_0001027601-mRNA-1"/>
    <property type="gene ID" value="TASK_0001027601"/>
</dbReference>
<dbReference type="Gene3D" id="2.40.70.10">
    <property type="entry name" value="Acid Proteases"/>
    <property type="match status" value="1"/>
</dbReference>
<dbReference type="InterPro" id="IPR021109">
    <property type="entry name" value="Peptidase_aspartic_dom_sf"/>
</dbReference>
<evidence type="ECO:0000256" key="1">
    <source>
        <dbReference type="SAM" id="MobiDB-lite"/>
    </source>
</evidence>
<protein>
    <submittedName>
        <fullName evidence="3">DUF5726 domain-containing protein</fullName>
    </submittedName>
</protein>
<proteinExistence type="predicted"/>
<organism evidence="3">
    <name type="scientific">Taenia asiatica</name>
    <name type="common">Asian tapeworm</name>
    <dbReference type="NCBI Taxonomy" id="60517"/>
    <lineage>
        <taxon>Eukaryota</taxon>
        <taxon>Metazoa</taxon>
        <taxon>Spiralia</taxon>
        <taxon>Lophotrochozoa</taxon>
        <taxon>Platyhelminthes</taxon>
        <taxon>Cestoda</taxon>
        <taxon>Eucestoda</taxon>
        <taxon>Cyclophyllidea</taxon>
        <taxon>Taeniidae</taxon>
        <taxon>Taenia</taxon>
    </lineage>
</organism>
<name>A0A0R3WHD3_TAEAS</name>
<dbReference type="InterPro" id="IPR043784">
    <property type="entry name" value="DUF5726"/>
</dbReference>